<feature type="domain" description="Lipoyl-binding" evidence="4">
    <location>
        <begin position="2"/>
        <end position="77"/>
    </location>
</feature>
<dbReference type="GO" id="GO:0031405">
    <property type="term" value="F:lipoic acid binding"/>
    <property type="evidence" value="ECO:0007669"/>
    <property type="project" value="TreeGrafter"/>
</dbReference>
<dbReference type="Proteomes" id="UP000217177">
    <property type="component" value="Chromosome"/>
</dbReference>
<dbReference type="Gene3D" id="2.40.50.100">
    <property type="match status" value="1"/>
</dbReference>
<evidence type="ECO:0000313" key="5">
    <source>
        <dbReference type="EMBL" id="ASY17835.1"/>
    </source>
</evidence>
<evidence type="ECO:0000256" key="1">
    <source>
        <dbReference type="ARBA" id="ARBA00001938"/>
    </source>
</evidence>
<accession>A0AAC9YWD6</accession>
<dbReference type="Pfam" id="PF00364">
    <property type="entry name" value="Biotin_lipoyl"/>
    <property type="match status" value="1"/>
</dbReference>
<dbReference type="InterPro" id="IPR000089">
    <property type="entry name" value="Biotin_lipoyl"/>
</dbReference>
<evidence type="ECO:0000259" key="4">
    <source>
        <dbReference type="PROSITE" id="PS50968"/>
    </source>
</evidence>
<name>A0AAC9YWD6_9ACTN</name>
<keyword evidence="7" id="KW-1185">Reference proteome</keyword>
<dbReference type="EMBL" id="CP016778">
    <property type="protein sequence ID" value="ASY23162.1"/>
    <property type="molecule type" value="Genomic_DNA"/>
</dbReference>
<comment type="cofactor">
    <cofactor evidence="1">
        <name>(R)-lipoate</name>
        <dbReference type="ChEBI" id="CHEBI:83088"/>
    </cofactor>
</comment>
<dbReference type="KEGG" id="pvs:A1sIA79_06525"/>
<evidence type="ECO:0000313" key="6">
    <source>
        <dbReference type="EMBL" id="ASY23162.1"/>
    </source>
</evidence>
<dbReference type="PANTHER" id="PTHR43178:SF5">
    <property type="entry name" value="LIPOAMIDE ACYLTRANSFERASE COMPONENT OF BRANCHED-CHAIN ALPHA-KETO ACID DEHYDROGENASE COMPLEX, MITOCHONDRIAL"/>
    <property type="match status" value="1"/>
</dbReference>
<evidence type="ECO:0000313" key="8">
    <source>
        <dbReference type="Proteomes" id="UP000217194"/>
    </source>
</evidence>
<proteinExistence type="predicted"/>
<dbReference type="PANTHER" id="PTHR43178">
    <property type="entry name" value="DIHYDROLIPOAMIDE ACETYLTRANSFERASE COMPONENT OF PYRUVATE DEHYDROGENASE COMPLEX"/>
    <property type="match status" value="1"/>
</dbReference>
<evidence type="ECO:0000256" key="3">
    <source>
        <dbReference type="ARBA" id="ARBA00023315"/>
    </source>
</evidence>
<dbReference type="AlphaFoldDB" id="A0AAC9YWD6"/>
<dbReference type="InterPro" id="IPR050743">
    <property type="entry name" value="2-oxoacid_DH_E2_comp"/>
</dbReference>
<dbReference type="GO" id="GO:0016407">
    <property type="term" value="F:acetyltransferase activity"/>
    <property type="evidence" value="ECO:0007669"/>
    <property type="project" value="TreeGrafter"/>
</dbReference>
<organism evidence="6 8">
    <name type="scientific">Candidatus Planktophila versatilis</name>
    <dbReference type="NCBI Taxonomy" id="1884905"/>
    <lineage>
        <taxon>Bacteria</taxon>
        <taxon>Bacillati</taxon>
        <taxon>Actinomycetota</taxon>
        <taxon>Actinomycetes</taxon>
        <taxon>Candidatus Nanopelagicales</taxon>
        <taxon>Candidatus Nanopelagicaceae</taxon>
        <taxon>Candidatus Planktophila</taxon>
    </lineage>
</organism>
<dbReference type="GO" id="GO:0005737">
    <property type="term" value="C:cytoplasm"/>
    <property type="evidence" value="ECO:0007669"/>
    <property type="project" value="TreeGrafter"/>
</dbReference>
<dbReference type="InterPro" id="IPR011053">
    <property type="entry name" value="Single_hybrid_motif"/>
</dbReference>
<dbReference type="Proteomes" id="UP000217194">
    <property type="component" value="Chromosome"/>
</dbReference>
<dbReference type="CDD" id="cd06849">
    <property type="entry name" value="lipoyl_domain"/>
    <property type="match status" value="1"/>
</dbReference>
<keyword evidence="2" id="KW-0808">Transferase</keyword>
<sequence>MKTSVKLPRLGDTVDEVFLLNWKKSVGDQVEAGEMVLEVETDKASVEVPSPVSGKITELLFKENDAIKTGDVIFTCETN</sequence>
<dbReference type="SUPFAM" id="SSF51230">
    <property type="entry name" value="Single hybrid motif"/>
    <property type="match status" value="1"/>
</dbReference>
<evidence type="ECO:0000256" key="2">
    <source>
        <dbReference type="ARBA" id="ARBA00022679"/>
    </source>
</evidence>
<evidence type="ECO:0000313" key="7">
    <source>
        <dbReference type="Proteomes" id="UP000217177"/>
    </source>
</evidence>
<dbReference type="RefSeq" id="WP_095675387.1">
    <property type="nucleotide sequence ID" value="NZ_CP016774.1"/>
</dbReference>
<dbReference type="PROSITE" id="PS50968">
    <property type="entry name" value="BIOTINYL_LIPOYL"/>
    <property type="match status" value="1"/>
</dbReference>
<gene>
    <name evidence="5" type="ORF">A1sIA79_06525</name>
    <name evidence="6" type="ORF">A1sIIB76_06485</name>
</gene>
<reference evidence="7 8" key="1">
    <citation type="submission" date="2016-07" db="EMBL/GenBank/DDBJ databases">
        <title>High microdiversification within the ubiquitous acI lineage of Actinobacteria.</title>
        <authorList>
            <person name="Neuenschwander S.M."/>
            <person name="Salcher M."/>
            <person name="Ghai R."/>
            <person name="Pernthaler J."/>
        </authorList>
    </citation>
    <scope>NUCLEOTIDE SEQUENCE [LARGE SCALE GENOMIC DNA]</scope>
    <source>
        <strain evidence="5">MMS-IA-79</strain>
        <strain evidence="6">MMS-IIB-76</strain>
    </source>
</reference>
<dbReference type="EMBL" id="CP016774">
    <property type="protein sequence ID" value="ASY17835.1"/>
    <property type="molecule type" value="Genomic_DNA"/>
</dbReference>
<protein>
    <submittedName>
        <fullName evidence="6">2-oxoglutarate dehydrogenase, E2 component containing protein</fullName>
    </submittedName>
</protein>
<keyword evidence="3" id="KW-0012">Acyltransferase</keyword>